<feature type="transmembrane region" description="Helical" evidence="1">
    <location>
        <begin position="12"/>
        <end position="33"/>
    </location>
</feature>
<keyword evidence="1" id="KW-0812">Transmembrane</keyword>
<dbReference type="Proteomes" id="UP000510821">
    <property type="component" value="Chromosome"/>
</dbReference>
<sequence>MKMRKGQAAIEYLIILAVVVIIALIVIGVIGGFPGMTRGVSERDSAAYWAGADVGITRYFVATGTPTTQLIVRNNKLFQINLTNITFDGGNGINYTTGVLISPGSAISVNMTAAGCATGGQSFSKNVVITYKDATYGVQYTFTGEKPLVGTCQT</sequence>
<dbReference type="EMBL" id="CP058998">
    <property type="protein sequence ID" value="QLJ53093.1"/>
    <property type="molecule type" value="Genomic_DNA"/>
</dbReference>
<name>A0A7D5XFD1_FERL1</name>
<evidence type="ECO:0000313" key="2">
    <source>
        <dbReference type="EMBL" id="QLJ53093.1"/>
    </source>
</evidence>
<dbReference type="KEGG" id="flt:Sv326_0918"/>
<dbReference type="Pfam" id="PF04021">
    <property type="entry name" value="Class_IIIsignal"/>
    <property type="match status" value="1"/>
</dbReference>
<accession>A0A7D5XFD1</accession>
<reference evidence="3" key="1">
    <citation type="submission" date="2020-07" db="EMBL/GenBank/DDBJ databases">
        <title>Metabolic diversity and evolutionary history of the archaeal phylum ###Micrarchaeota### uncovered from a freshwater lake metagenome.</title>
        <authorList>
            <person name="Kadnikov V.V."/>
            <person name="Savvichev A.S."/>
            <person name="Mardanov A.V."/>
            <person name="Beletsky A.V."/>
            <person name="Chupakov A.V."/>
            <person name="Kokryatskaya N.M."/>
            <person name="Pimenov N.V."/>
            <person name="Ravin N.V."/>
        </authorList>
    </citation>
    <scope>NUCLEOTIDE SEQUENCE [LARGE SCALE GENOMIC DNA]</scope>
</reference>
<evidence type="ECO:0008006" key="4">
    <source>
        <dbReference type="Google" id="ProtNLM"/>
    </source>
</evidence>
<organism evidence="2 3">
    <name type="scientific">Fermentimicrarchaeum limneticum</name>
    <dbReference type="NCBI Taxonomy" id="2795018"/>
    <lineage>
        <taxon>Archaea</taxon>
        <taxon>Candidatus Micrarchaeota</taxon>
        <taxon>Candidatus Fermentimicrarchaeales</taxon>
        <taxon>Candidatus Fermentimicrarchaeaceae</taxon>
        <taxon>Candidatus Fermentimicrarchaeum</taxon>
    </lineage>
</organism>
<gene>
    <name evidence="2" type="ORF">Sv326_0918</name>
</gene>
<proteinExistence type="predicted"/>
<keyword evidence="1" id="KW-1133">Transmembrane helix</keyword>
<evidence type="ECO:0000256" key="1">
    <source>
        <dbReference type="SAM" id="Phobius"/>
    </source>
</evidence>
<dbReference type="InterPro" id="IPR007166">
    <property type="entry name" value="Class3_signal_pept_motif"/>
</dbReference>
<evidence type="ECO:0000313" key="3">
    <source>
        <dbReference type="Proteomes" id="UP000510821"/>
    </source>
</evidence>
<keyword evidence="1" id="KW-0472">Membrane</keyword>
<protein>
    <recommendedName>
        <fullName evidence="4">Class III signal peptide-containing protein</fullName>
    </recommendedName>
</protein>
<dbReference type="AlphaFoldDB" id="A0A7D5XFD1"/>